<reference evidence="8 9" key="1">
    <citation type="submission" date="2018-10" db="EMBL/GenBank/DDBJ databases">
        <title>Parasedimentitalea marina sp. nov., a psychrophilic bacterium isolated from deep seawater of the New Britain Trench.</title>
        <authorList>
            <person name="Cao J."/>
        </authorList>
    </citation>
    <scope>NUCLEOTIDE SEQUENCE [LARGE SCALE GENOMIC DNA]</scope>
    <source>
        <strain evidence="8 9">W43</strain>
    </source>
</reference>
<evidence type="ECO:0000256" key="1">
    <source>
        <dbReference type="ARBA" id="ARBA00007274"/>
    </source>
</evidence>
<keyword evidence="3" id="KW-0028">Amino-acid biosynthesis</keyword>
<dbReference type="Gene3D" id="2.160.10.10">
    <property type="entry name" value="Hexapeptide repeat proteins"/>
    <property type="match status" value="1"/>
</dbReference>
<sequence length="242" mass="25103">MKLINDIHALLNTTPDLTKVLNLGHFADFPAFAGTLLASSCSTPALGEVVRNVYDSDPILVEMSCYDIAETARRNFEPGGPAATVLFARGVHAIMGHRVAHKLWDDGNTALSLATKSSFGRAFSTDIHPAAQIGPGLWLDHGLGFVAGETAVIAEDVSIWHNVTLGGTLNDSGSHRHPHVGRGAVIGAGAMLLGGITIGANANIAAGSIVVQDVPPGALAVGHKARIQGEAQISFSPKPEIS</sequence>
<name>A0A3T0N313_9RHOB</name>
<dbReference type="KEGG" id="sedi:EBB79_11215"/>
<dbReference type="InterPro" id="IPR001451">
    <property type="entry name" value="Hexapep"/>
</dbReference>
<evidence type="ECO:0000256" key="3">
    <source>
        <dbReference type="ARBA" id="ARBA00022605"/>
    </source>
</evidence>
<dbReference type="InterPro" id="IPR018357">
    <property type="entry name" value="Hexapep_transf_CS"/>
</dbReference>
<dbReference type="EMBL" id="CP033219">
    <property type="protein sequence ID" value="AZV78389.1"/>
    <property type="molecule type" value="Genomic_DNA"/>
</dbReference>
<protein>
    <recommendedName>
        <fullName evidence="2">serine O-acetyltransferase</fullName>
        <ecNumber evidence="2">2.3.1.30</ecNumber>
    </recommendedName>
</protein>
<keyword evidence="9" id="KW-1185">Reference proteome</keyword>
<keyword evidence="4 8" id="KW-0808">Transferase</keyword>
<evidence type="ECO:0000256" key="7">
    <source>
        <dbReference type="ARBA" id="ARBA00049486"/>
    </source>
</evidence>
<evidence type="ECO:0000313" key="9">
    <source>
        <dbReference type="Proteomes" id="UP000283063"/>
    </source>
</evidence>
<dbReference type="OrthoDB" id="9815592at2"/>
<dbReference type="AlphaFoldDB" id="A0A3T0N313"/>
<dbReference type="SUPFAM" id="SSF51161">
    <property type="entry name" value="Trimeric LpxA-like enzymes"/>
    <property type="match status" value="1"/>
</dbReference>
<dbReference type="Proteomes" id="UP000283063">
    <property type="component" value="Chromosome"/>
</dbReference>
<dbReference type="InterPro" id="IPR042122">
    <property type="entry name" value="Ser_AcTrfase_N_sf"/>
</dbReference>
<evidence type="ECO:0000256" key="2">
    <source>
        <dbReference type="ARBA" id="ARBA00013266"/>
    </source>
</evidence>
<dbReference type="Pfam" id="PF00132">
    <property type="entry name" value="Hexapep"/>
    <property type="match status" value="1"/>
</dbReference>
<dbReference type="GO" id="GO:0009001">
    <property type="term" value="F:serine O-acetyltransferase activity"/>
    <property type="evidence" value="ECO:0007669"/>
    <property type="project" value="UniProtKB-EC"/>
</dbReference>
<evidence type="ECO:0000256" key="5">
    <source>
        <dbReference type="ARBA" id="ARBA00022737"/>
    </source>
</evidence>
<comment type="similarity">
    <text evidence="1">Belongs to the transferase hexapeptide repeat family.</text>
</comment>
<dbReference type="GO" id="GO:0170033">
    <property type="term" value="P:L-amino acid metabolic process"/>
    <property type="evidence" value="ECO:0007669"/>
    <property type="project" value="UniProtKB-ARBA"/>
</dbReference>
<dbReference type="FunFam" id="2.160.10.10:FF:000007">
    <property type="entry name" value="Serine acetyltransferase"/>
    <property type="match status" value="1"/>
</dbReference>
<keyword evidence="6" id="KW-0012">Acyltransferase</keyword>
<dbReference type="CDD" id="cd03354">
    <property type="entry name" value="LbH_SAT"/>
    <property type="match status" value="1"/>
</dbReference>
<gene>
    <name evidence="8" type="ORF">EBB79_11215</name>
</gene>
<dbReference type="InterPro" id="IPR011004">
    <property type="entry name" value="Trimer_LpxA-like_sf"/>
</dbReference>
<evidence type="ECO:0000256" key="4">
    <source>
        <dbReference type="ARBA" id="ARBA00022679"/>
    </source>
</evidence>
<dbReference type="PROSITE" id="PS00101">
    <property type="entry name" value="HEXAPEP_TRANSFERASES"/>
    <property type="match status" value="1"/>
</dbReference>
<dbReference type="GO" id="GO:0019344">
    <property type="term" value="P:cysteine biosynthetic process"/>
    <property type="evidence" value="ECO:0007669"/>
    <property type="project" value="UniProtKB-ARBA"/>
</dbReference>
<keyword evidence="5" id="KW-0677">Repeat</keyword>
<dbReference type="PANTHER" id="PTHR42811">
    <property type="entry name" value="SERINE ACETYLTRANSFERASE"/>
    <property type="match status" value="1"/>
</dbReference>
<dbReference type="GO" id="GO:0170039">
    <property type="term" value="P:proteinogenic amino acid metabolic process"/>
    <property type="evidence" value="ECO:0007669"/>
    <property type="project" value="UniProtKB-ARBA"/>
</dbReference>
<dbReference type="EC" id="2.3.1.30" evidence="2"/>
<proteinExistence type="inferred from homology"/>
<evidence type="ECO:0000313" key="8">
    <source>
        <dbReference type="EMBL" id="AZV78389.1"/>
    </source>
</evidence>
<evidence type="ECO:0000256" key="6">
    <source>
        <dbReference type="ARBA" id="ARBA00023315"/>
    </source>
</evidence>
<dbReference type="Gene3D" id="1.10.3130.10">
    <property type="entry name" value="serine acetyltransferase, domain 1"/>
    <property type="match status" value="1"/>
</dbReference>
<comment type="catalytic activity">
    <reaction evidence="7">
        <text>L-serine + acetyl-CoA = O-acetyl-L-serine + CoA</text>
        <dbReference type="Rhea" id="RHEA:24560"/>
        <dbReference type="ChEBI" id="CHEBI:33384"/>
        <dbReference type="ChEBI" id="CHEBI:57287"/>
        <dbReference type="ChEBI" id="CHEBI:57288"/>
        <dbReference type="ChEBI" id="CHEBI:58340"/>
        <dbReference type="EC" id="2.3.1.30"/>
    </reaction>
</comment>
<accession>A0A3T0N313</accession>
<dbReference type="InterPro" id="IPR045304">
    <property type="entry name" value="LbH_SAT"/>
</dbReference>
<organism evidence="8 9">
    <name type="scientific">Parasedimentitalea marina</name>
    <dbReference type="NCBI Taxonomy" id="2483033"/>
    <lineage>
        <taxon>Bacteria</taxon>
        <taxon>Pseudomonadati</taxon>
        <taxon>Pseudomonadota</taxon>
        <taxon>Alphaproteobacteria</taxon>
        <taxon>Rhodobacterales</taxon>
        <taxon>Paracoccaceae</taxon>
        <taxon>Parasedimentitalea</taxon>
    </lineage>
</organism>
<dbReference type="RefSeq" id="WP_127748951.1">
    <property type="nucleotide sequence ID" value="NZ_CP033219.1"/>
</dbReference>